<keyword evidence="2" id="KW-1185">Reference proteome</keyword>
<organism evidence="1 2">
    <name type="scientific">Paenibacillus septentrionalis</name>
    <dbReference type="NCBI Taxonomy" id="429342"/>
    <lineage>
        <taxon>Bacteria</taxon>
        <taxon>Bacillati</taxon>
        <taxon>Bacillota</taxon>
        <taxon>Bacilli</taxon>
        <taxon>Bacillales</taxon>
        <taxon>Paenibacillaceae</taxon>
        <taxon>Paenibacillus</taxon>
    </lineage>
</organism>
<proteinExistence type="predicted"/>
<accession>A0ABW1VB48</accession>
<dbReference type="Proteomes" id="UP001596233">
    <property type="component" value="Unassembled WGS sequence"/>
</dbReference>
<evidence type="ECO:0008006" key="3">
    <source>
        <dbReference type="Google" id="ProtNLM"/>
    </source>
</evidence>
<dbReference type="RefSeq" id="WP_379238274.1">
    <property type="nucleotide sequence ID" value="NZ_JBHSTE010000010.1"/>
</dbReference>
<sequence>MIEIEMIYQTKELYQQLFNILKDDSDDQAMFIKSQLELGIDQIDEYYKY</sequence>
<protein>
    <recommendedName>
        <fullName evidence="3">Sporulation histidine kinase inhibitor Sda</fullName>
    </recommendedName>
</protein>
<dbReference type="EMBL" id="JBHSTE010000010">
    <property type="protein sequence ID" value="MFC6335086.1"/>
    <property type="molecule type" value="Genomic_DNA"/>
</dbReference>
<gene>
    <name evidence="1" type="ORF">ACFP56_20840</name>
</gene>
<comment type="caution">
    <text evidence="1">The sequence shown here is derived from an EMBL/GenBank/DDBJ whole genome shotgun (WGS) entry which is preliminary data.</text>
</comment>
<reference evidence="2" key="1">
    <citation type="journal article" date="2019" name="Int. J. Syst. Evol. Microbiol.">
        <title>The Global Catalogue of Microorganisms (GCM) 10K type strain sequencing project: providing services to taxonomists for standard genome sequencing and annotation.</title>
        <authorList>
            <consortium name="The Broad Institute Genomics Platform"/>
            <consortium name="The Broad Institute Genome Sequencing Center for Infectious Disease"/>
            <person name="Wu L."/>
            <person name="Ma J."/>
        </authorList>
    </citation>
    <scope>NUCLEOTIDE SEQUENCE [LARGE SCALE GENOMIC DNA]</scope>
    <source>
        <strain evidence="2">PCU 280</strain>
    </source>
</reference>
<evidence type="ECO:0000313" key="1">
    <source>
        <dbReference type="EMBL" id="MFC6335086.1"/>
    </source>
</evidence>
<name>A0ABW1VB48_9BACL</name>
<evidence type="ECO:0000313" key="2">
    <source>
        <dbReference type="Proteomes" id="UP001596233"/>
    </source>
</evidence>